<dbReference type="AlphaFoldDB" id="A0AA41UFK1"/>
<feature type="region of interest" description="Disordered" evidence="1">
    <location>
        <begin position="173"/>
        <end position="203"/>
    </location>
</feature>
<keyword evidence="2" id="KW-0812">Transmembrane</keyword>
<dbReference type="EMBL" id="JALGAR010000002">
    <property type="protein sequence ID" value="MCI4658207.1"/>
    <property type="molecule type" value="Genomic_DNA"/>
</dbReference>
<keyword evidence="2" id="KW-1133">Transmembrane helix</keyword>
<keyword evidence="4" id="KW-1185">Reference proteome</keyword>
<protein>
    <submittedName>
        <fullName evidence="3">Uncharacterized protein</fullName>
    </submittedName>
</protein>
<keyword evidence="2" id="KW-0472">Membrane</keyword>
<reference evidence="3" key="1">
    <citation type="submission" date="2022-03" db="EMBL/GenBank/DDBJ databases">
        <title>Cryobacterium sp. nov. strain ZS14-85, isolated from Antarctic soil.</title>
        <authorList>
            <person name="Li J."/>
            <person name="Niu G."/>
        </authorList>
    </citation>
    <scope>NUCLEOTIDE SEQUENCE</scope>
    <source>
        <strain evidence="3">ZS14-85</strain>
    </source>
</reference>
<proteinExistence type="predicted"/>
<organism evidence="3 4">
    <name type="scientific">Cryobacterium zhongshanensis</name>
    <dbReference type="NCBI Taxonomy" id="2928153"/>
    <lineage>
        <taxon>Bacteria</taxon>
        <taxon>Bacillati</taxon>
        <taxon>Actinomycetota</taxon>
        <taxon>Actinomycetes</taxon>
        <taxon>Micrococcales</taxon>
        <taxon>Microbacteriaceae</taxon>
        <taxon>Cryobacterium</taxon>
    </lineage>
</organism>
<feature type="compositionally biased region" description="Polar residues" evidence="1">
    <location>
        <begin position="232"/>
        <end position="243"/>
    </location>
</feature>
<comment type="caution">
    <text evidence="3">The sequence shown here is derived from an EMBL/GenBank/DDBJ whole genome shotgun (WGS) entry which is preliminary data.</text>
</comment>
<evidence type="ECO:0000313" key="3">
    <source>
        <dbReference type="EMBL" id="MCI4658207.1"/>
    </source>
</evidence>
<gene>
    <name evidence="3" type="ORF">MQH31_10355</name>
</gene>
<sequence length="288" mass="27474">MDESQAVHTPRALWLALVAIALGIAWFLCGGASSASATNLLPDTPPVAAVADASVPVSTAPVPVAPALEAVEALLPAVPAAAVLPEIAAVPEARTQSLPVPIIVGETVSIAAEVVVAGLDARVTAGATAGAPIVATLVALAPAVALPAVALPAMTISAVALPAVSVPAATVPTESLVSGPPTSPARANADATPVDPAHGAPFATTDFASLTPADAAASAAGTPLGVPGQPVNLPQPTPVTASSGGTGAVSVLPHHASARAASIAAARLASEDDALPSSPATDPGSSPA</sequence>
<feature type="region of interest" description="Disordered" evidence="1">
    <location>
        <begin position="218"/>
        <end position="250"/>
    </location>
</feature>
<evidence type="ECO:0000313" key="4">
    <source>
        <dbReference type="Proteomes" id="UP001165341"/>
    </source>
</evidence>
<feature type="transmembrane region" description="Helical" evidence="2">
    <location>
        <begin position="12"/>
        <end position="33"/>
    </location>
</feature>
<name>A0AA41UFK1_9MICO</name>
<evidence type="ECO:0000256" key="1">
    <source>
        <dbReference type="SAM" id="MobiDB-lite"/>
    </source>
</evidence>
<evidence type="ECO:0000256" key="2">
    <source>
        <dbReference type="SAM" id="Phobius"/>
    </source>
</evidence>
<dbReference type="Proteomes" id="UP001165341">
    <property type="component" value="Unassembled WGS sequence"/>
</dbReference>
<accession>A0AA41UFK1</accession>
<dbReference type="RefSeq" id="WP_243011966.1">
    <property type="nucleotide sequence ID" value="NZ_JALGAR010000002.1"/>
</dbReference>